<feature type="compositionally biased region" description="Polar residues" evidence="28">
    <location>
        <begin position="722"/>
        <end position="737"/>
    </location>
</feature>
<feature type="binding site" evidence="21 26">
    <location>
        <position position="626"/>
    </location>
    <ligand>
        <name>ATP</name>
        <dbReference type="ChEBI" id="CHEBI:30616"/>
    </ligand>
</feature>
<dbReference type="InterPro" id="IPR001824">
    <property type="entry name" value="Tyr_kinase_rcpt_3_CS"/>
</dbReference>
<feature type="binding site" evidence="22">
    <location>
        <position position="802"/>
    </location>
    <ligand>
        <name>Mg(2+)</name>
        <dbReference type="ChEBI" id="CHEBI:18420"/>
    </ligand>
</feature>
<dbReference type="InterPro" id="IPR017441">
    <property type="entry name" value="Protein_kinase_ATP_BS"/>
</dbReference>
<evidence type="ECO:0000256" key="9">
    <source>
        <dbReference type="ARBA" id="ARBA00022777"/>
    </source>
</evidence>
<dbReference type="GeneID" id="105904593"/>
<keyword evidence="7" id="KW-0677">Repeat</keyword>
<dbReference type="PIRSF" id="PIRSF500947">
    <property type="entry name" value="CSF-1_receptor"/>
    <property type="match status" value="1"/>
</dbReference>
<feature type="site" description="Important for interaction with phosphotyrosine-binding proteins" evidence="23">
    <location>
        <position position="928"/>
    </location>
</feature>
<feature type="domain" description="Protein kinase" evidence="31">
    <location>
        <begin position="592"/>
        <end position="928"/>
    </location>
</feature>
<evidence type="ECO:0000313" key="34">
    <source>
        <dbReference type="RefSeq" id="XP_031427227.1"/>
    </source>
</evidence>
<evidence type="ECO:0000256" key="14">
    <source>
        <dbReference type="ARBA" id="ARBA00023137"/>
    </source>
</evidence>
<dbReference type="GO" id="GO:0005524">
    <property type="term" value="F:ATP binding"/>
    <property type="evidence" value="ECO:0007669"/>
    <property type="project" value="UniProtKB-UniRule"/>
</dbReference>
<dbReference type="InterPro" id="IPR050122">
    <property type="entry name" value="RTK"/>
</dbReference>
<evidence type="ECO:0000256" key="20">
    <source>
        <dbReference type="PIRSR" id="PIRSR000615-1"/>
    </source>
</evidence>
<keyword evidence="18 27" id="KW-0393">Immunoglobulin domain</keyword>
<evidence type="ECO:0000256" key="13">
    <source>
        <dbReference type="ARBA" id="ARBA00023136"/>
    </source>
</evidence>
<evidence type="ECO:0000256" key="15">
    <source>
        <dbReference type="ARBA" id="ARBA00023157"/>
    </source>
</evidence>
<dbReference type="PROSITE" id="PS50835">
    <property type="entry name" value="IG_LIKE"/>
    <property type="match status" value="1"/>
</dbReference>
<evidence type="ECO:0000256" key="7">
    <source>
        <dbReference type="ARBA" id="ARBA00022737"/>
    </source>
</evidence>
<dbReference type="SMART" id="SM00409">
    <property type="entry name" value="IG"/>
    <property type="match status" value="4"/>
</dbReference>
<dbReference type="Pfam" id="PF07714">
    <property type="entry name" value="PK_Tyr_Ser-Thr"/>
    <property type="match status" value="1"/>
</dbReference>
<keyword evidence="12 29" id="KW-1133">Transmembrane helix</keyword>
<keyword evidence="15 25" id="KW-1015">Disulfide bond</keyword>
<keyword evidence="22" id="KW-0460">Magnesium</keyword>
<comment type="similarity">
    <text evidence="27">Belongs to the protein kinase superfamily. Tyr protein kinase family. CSF-1/PDGF receptor subfamily.</text>
</comment>
<gene>
    <name evidence="34" type="primary">csf1rb</name>
</gene>
<dbReference type="SUPFAM" id="SSF48726">
    <property type="entry name" value="Immunoglobulin"/>
    <property type="match status" value="4"/>
</dbReference>
<dbReference type="SMART" id="SM00408">
    <property type="entry name" value="IGc2"/>
    <property type="match status" value="2"/>
</dbReference>
<dbReference type="FunFam" id="3.30.200.20:FF:000025">
    <property type="entry name" value="Platelet-derived growth factor receptor alpha"/>
    <property type="match status" value="1"/>
</dbReference>
<name>A0A6P8FVM0_CLUHA</name>
<dbReference type="OrthoDB" id="6077854at2759"/>
<keyword evidence="8 21" id="KW-0547">Nucleotide-binding</keyword>
<dbReference type="InterPro" id="IPR013098">
    <property type="entry name" value="Ig_I-set"/>
</dbReference>
<evidence type="ECO:0000256" key="24">
    <source>
        <dbReference type="PIRSR" id="PIRSR500947-51"/>
    </source>
</evidence>
<dbReference type="InterPro" id="IPR001245">
    <property type="entry name" value="Ser-Thr/Tyr_kinase_cat_dom"/>
</dbReference>
<evidence type="ECO:0000256" key="18">
    <source>
        <dbReference type="ARBA" id="ARBA00023319"/>
    </source>
</evidence>
<evidence type="ECO:0000256" key="4">
    <source>
        <dbReference type="ARBA" id="ARBA00022553"/>
    </source>
</evidence>
<dbReference type="Gene3D" id="3.30.200.20">
    <property type="entry name" value="Phosphorylase Kinase, domain 1"/>
    <property type="match status" value="1"/>
</dbReference>
<dbReference type="PIRSF" id="PIRSF000615">
    <property type="entry name" value="TyrPK_CSF1-R"/>
    <property type="match status" value="1"/>
</dbReference>
<dbReference type="GO" id="GO:1990682">
    <property type="term" value="C:CSF1-CSF1R complex"/>
    <property type="evidence" value="ECO:0007669"/>
    <property type="project" value="TreeGrafter"/>
</dbReference>
<dbReference type="KEGG" id="char:105904593"/>
<dbReference type="PROSITE" id="PS00107">
    <property type="entry name" value="PROTEIN_KINASE_ATP"/>
    <property type="match status" value="1"/>
</dbReference>
<dbReference type="InterPro" id="IPR003599">
    <property type="entry name" value="Ig_sub"/>
</dbReference>
<dbReference type="GO" id="GO:0007169">
    <property type="term" value="P:cell surface receptor protein tyrosine kinase signaling pathway"/>
    <property type="evidence" value="ECO:0007669"/>
    <property type="project" value="InterPro"/>
</dbReference>
<keyword evidence="30" id="KW-0732">Signal</keyword>
<dbReference type="RefSeq" id="XP_031427227.1">
    <property type="nucleotide sequence ID" value="XM_031571367.2"/>
</dbReference>
<protein>
    <recommendedName>
        <fullName evidence="2">receptor protein-tyrosine kinase</fullName>
        <ecNumber evidence="2">2.7.10.1</ecNumber>
    </recommendedName>
</protein>
<dbReference type="GO" id="GO:0005886">
    <property type="term" value="C:plasma membrane"/>
    <property type="evidence" value="ECO:0007669"/>
    <property type="project" value="UniProtKB-SubCell"/>
</dbReference>
<keyword evidence="13 29" id="KW-0472">Membrane</keyword>
<evidence type="ECO:0000259" key="32">
    <source>
        <dbReference type="PROSITE" id="PS50835"/>
    </source>
</evidence>
<evidence type="ECO:0000256" key="27">
    <source>
        <dbReference type="RuleBase" id="RU000311"/>
    </source>
</evidence>
<feature type="disulfide bond" evidence="25">
    <location>
        <begin position="49"/>
        <end position="88"/>
    </location>
</feature>
<evidence type="ECO:0000256" key="6">
    <source>
        <dbReference type="ARBA" id="ARBA00022692"/>
    </source>
</evidence>
<keyword evidence="11" id="KW-0832">Ubl conjugation</keyword>
<sequence>MMMLYLALLLGVLPCAAQDWRPPLIELNKTAVSEAEICLPVGTRFTLSCRGNSSVSWKTSPRSHSRHIKNNLIRVKEATVIHTGRYKCLYDERPELHSELYIYITNGEMFTPAMSNVEVTEEGSDYLIGCLLTDPSATDLSLRLTNGSAVPQDMNYTVDPKRGILVRGLLPHHSGEYVCSASVRGKNGISEPYGLIIRPKVRSPPGVLMTVQEPIRIVGEKLQIQCTCTNPNRIFSVTWTHTSGREMTHKRSTSSDHAGVQLTSTLTIPSVSLSDTGNITCEAANEAGVNSSTMHLQVIEEAYINLVPLLSLGTSLGTRLDKFGDNDDGVAVHVIEGESITLGVQITAYPEMEDHWWDTTVLCNATNQEETSLKIANGYKSTRLLRSVKREEQGLYTIHARSDKVNASLNFNVSVSYKPSALVRWDNNSLTCVATGYPSPVIYWYQCAGLSTTCDKNVSLEGEAFVVKQSESGQGQVESVLHVNHTNTRMSIQCIAVNLAGEDRDTISFDFTSVAVPRILVSNNFTSTLIGASSMVGILTILLAVVFYKYKQKPKFEIRWKIIELSDGNNYTFIDPSQLPYNDKWEFPRERLRLGQVLGTGAFGKVVEATAYGLGTDEDITRVAVKMLKPRAHSEEREALMSELKILSHLGPHSNIVNLLGACTQGGPMLMITEYCGHGDLLNFLRGRAEMFVSSVLSVSSISSESTLYKNLTEDHRVRSDSGISCSGSDYQDMSSEQKPRHQSLGCHPETESRLFGMEDLLRFSYDVAQGMDFLAARNCIHRDVAARNVLLTDCCVAKICDFGLARDIMNDSNYVVKGNARLPVKWMSPESIFDCVYTVQSDVWSYGILLWEIFSLGKSPYPDIMVNSRFYKMIQDGYQMSQPDFAPSEMYTIMRMCWSLEPTQRPTFSKVGELIGRLLPDQPHQHYRNLQLALEETEAEEVCESPAVCEGSFEQSLDQDAEGQPLMKNNYRIC</sequence>
<feature type="disulfide bond" evidence="25">
    <location>
        <begin position="226"/>
        <end position="281"/>
    </location>
</feature>
<dbReference type="GO" id="GO:0043408">
    <property type="term" value="P:regulation of MAPK cascade"/>
    <property type="evidence" value="ECO:0007669"/>
    <property type="project" value="TreeGrafter"/>
</dbReference>
<comment type="subcellular location">
    <subcellularLocation>
        <location evidence="1">Cell membrane</location>
        <topology evidence="1">Single-pass type I membrane protein</topology>
    </subcellularLocation>
    <subcellularLocation>
        <location evidence="27">Membrane</location>
        <topology evidence="27">Single-pass type I membrane protein</topology>
    </subcellularLocation>
</comment>
<keyword evidence="5" id="KW-0808">Transferase</keyword>
<feature type="binding site" evidence="22">
    <location>
        <position position="789"/>
    </location>
    <ligand>
        <name>Mg(2+)</name>
        <dbReference type="ChEBI" id="CHEBI:18420"/>
    </ligand>
</feature>
<keyword evidence="10 21" id="KW-0067">ATP-binding</keyword>
<dbReference type="GO" id="GO:0030335">
    <property type="term" value="P:positive regulation of cell migration"/>
    <property type="evidence" value="ECO:0007669"/>
    <property type="project" value="TreeGrafter"/>
</dbReference>
<evidence type="ECO:0000256" key="11">
    <source>
        <dbReference type="ARBA" id="ARBA00022843"/>
    </source>
</evidence>
<evidence type="ECO:0000256" key="5">
    <source>
        <dbReference type="ARBA" id="ARBA00022679"/>
    </source>
</evidence>
<accession>A0A6P8FVM0</accession>
<feature type="binding site" evidence="21">
    <location>
        <begin position="674"/>
        <end position="680"/>
    </location>
    <ligand>
        <name>ATP</name>
        <dbReference type="ChEBI" id="CHEBI:30616"/>
    </ligand>
</feature>
<feature type="domain" description="Ig-like" evidence="32">
    <location>
        <begin position="205"/>
        <end position="297"/>
    </location>
</feature>
<organism evidence="33 34">
    <name type="scientific">Clupea harengus</name>
    <name type="common">Atlantic herring</name>
    <dbReference type="NCBI Taxonomy" id="7950"/>
    <lineage>
        <taxon>Eukaryota</taxon>
        <taxon>Metazoa</taxon>
        <taxon>Chordata</taxon>
        <taxon>Craniata</taxon>
        <taxon>Vertebrata</taxon>
        <taxon>Euteleostomi</taxon>
        <taxon>Actinopterygii</taxon>
        <taxon>Neopterygii</taxon>
        <taxon>Teleostei</taxon>
        <taxon>Clupei</taxon>
        <taxon>Clupeiformes</taxon>
        <taxon>Clupeoidei</taxon>
        <taxon>Clupeidae</taxon>
        <taxon>Clupea</taxon>
    </lineage>
</organism>
<keyword evidence="22" id="KW-0479">Metal-binding</keyword>
<evidence type="ECO:0000256" key="19">
    <source>
        <dbReference type="ARBA" id="ARBA00051243"/>
    </source>
</evidence>
<evidence type="ECO:0000313" key="33">
    <source>
        <dbReference type="Proteomes" id="UP000515152"/>
    </source>
</evidence>
<dbReference type="EC" id="2.7.10.1" evidence="2"/>
<keyword evidence="33" id="KW-1185">Reference proteome</keyword>
<feature type="disulfide bond" evidence="25">
    <location>
        <begin position="432"/>
        <end position="494"/>
    </location>
</feature>
<proteinExistence type="inferred from homology"/>
<dbReference type="PROSITE" id="PS00240">
    <property type="entry name" value="RECEPTOR_TYR_KIN_III"/>
    <property type="match status" value="1"/>
</dbReference>
<keyword evidence="3" id="KW-1003">Cell membrane</keyword>
<dbReference type="GO" id="GO:0005011">
    <property type="term" value="F:macrophage colony-stimulating factor receptor activity"/>
    <property type="evidence" value="ECO:0007669"/>
    <property type="project" value="TreeGrafter"/>
</dbReference>
<evidence type="ECO:0000256" key="1">
    <source>
        <dbReference type="ARBA" id="ARBA00004251"/>
    </source>
</evidence>
<keyword evidence="17" id="KW-0325">Glycoprotein</keyword>
<feature type="transmembrane region" description="Helical" evidence="29">
    <location>
        <begin position="529"/>
        <end position="550"/>
    </location>
</feature>
<dbReference type="PROSITE" id="PS50011">
    <property type="entry name" value="PROTEIN_KINASE_DOM"/>
    <property type="match status" value="1"/>
</dbReference>
<feature type="active site" description="Proton acceptor" evidence="20">
    <location>
        <position position="784"/>
    </location>
</feature>
<feature type="binding site" evidence="24">
    <location>
        <begin position="598"/>
        <end position="606"/>
    </location>
    <ligand>
        <name>ATP</name>
        <dbReference type="ChEBI" id="CHEBI:30616"/>
    </ligand>
</feature>
<evidence type="ECO:0000256" key="26">
    <source>
        <dbReference type="PROSITE-ProRule" id="PRU10141"/>
    </source>
</evidence>
<dbReference type="InterPro" id="IPR011009">
    <property type="entry name" value="Kinase-like_dom_sf"/>
</dbReference>
<evidence type="ECO:0000256" key="25">
    <source>
        <dbReference type="PIRSR" id="PIRSR500947-52"/>
    </source>
</evidence>
<dbReference type="InterPro" id="IPR030658">
    <property type="entry name" value="CSF-1_receptor"/>
</dbReference>
<dbReference type="GO" id="GO:0019838">
    <property type="term" value="F:growth factor binding"/>
    <property type="evidence" value="ECO:0007669"/>
    <property type="project" value="TreeGrafter"/>
</dbReference>
<dbReference type="PROSITE" id="PS00109">
    <property type="entry name" value="PROTEIN_KINASE_TYR"/>
    <property type="match status" value="1"/>
</dbReference>
<evidence type="ECO:0000256" key="17">
    <source>
        <dbReference type="ARBA" id="ARBA00023180"/>
    </source>
</evidence>
<dbReference type="Gene3D" id="2.60.40.10">
    <property type="entry name" value="Immunoglobulins"/>
    <property type="match status" value="5"/>
</dbReference>
<evidence type="ECO:0000256" key="3">
    <source>
        <dbReference type="ARBA" id="ARBA00022475"/>
    </source>
</evidence>
<keyword evidence="9" id="KW-0418">Kinase</keyword>
<dbReference type="SMART" id="SM00219">
    <property type="entry name" value="TyrKc"/>
    <property type="match status" value="1"/>
</dbReference>
<keyword evidence="14" id="KW-0829">Tyrosine-protein kinase</keyword>
<evidence type="ECO:0000256" key="22">
    <source>
        <dbReference type="PIRSR" id="PIRSR000615-3"/>
    </source>
</evidence>
<dbReference type="InterPro" id="IPR020635">
    <property type="entry name" value="Tyr_kinase_cat_dom"/>
</dbReference>
<keyword evidence="6 27" id="KW-0812">Transmembrane</keyword>
<dbReference type="FunFam" id="1.10.510.10:FF:000140">
    <property type="entry name" value="Platelet-derived growth factor receptor beta"/>
    <property type="match status" value="1"/>
</dbReference>
<evidence type="ECO:0000259" key="31">
    <source>
        <dbReference type="PROSITE" id="PS50011"/>
    </source>
</evidence>
<evidence type="ECO:0000256" key="10">
    <source>
        <dbReference type="ARBA" id="ARBA00022840"/>
    </source>
</evidence>
<evidence type="ECO:0000256" key="28">
    <source>
        <dbReference type="SAM" id="MobiDB-lite"/>
    </source>
</evidence>
<dbReference type="InterPro" id="IPR003598">
    <property type="entry name" value="Ig_sub2"/>
</dbReference>
<dbReference type="Proteomes" id="UP000515152">
    <property type="component" value="Chromosome 8"/>
</dbReference>
<feature type="chain" id="PRO_5028264808" description="receptor protein-tyrosine kinase" evidence="30">
    <location>
        <begin position="18"/>
        <end position="975"/>
    </location>
</feature>
<feature type="binding site" evidence="21">
    <location>
        <begin position="599"/>
        <end position="606"/>
    </location>
    <ligand>
        <name>ATP</name>
        <dbReference type="ChEBI" id="CHEBI:30616"/>
    </ligand>
</feature>
<dbReference type="InterPro" id="IPR007110">
    <property type="entry name" value="Ig-like_dom"/>
</dbReference>
<evidence type="ECO:0000256" key="16">
    <source>
        <dbReference type="ARBA" id="ARBA00023170"/>
    </source>
</evidence>
<dbReference type="AlphaFoldDB" id="A0A6P8FVM0"/>
<evidence type="ECO:0000256" key="23">
    <source>
        <dbReference type="PIRSR" id="PIRSR000615-4"/>
    </source>
</evidence>
<dbReference type="Pfam" id="PF25305">
    <property type="entry name" value="Ig_PDGFR_d4"/>
    <property type="match status" value="1"/>
</dbReference>
<dbReference type="SUPFAM" id="SSF56112">
    <property type="entry name" value="Protein kinase-like (PK-like)"/>
    <property type="match status" value="1"/>
</dbReference>
<dbReference type="Pfam" id="PF07679">
    <property type="entry name" value="I-set"/>
    <property type="match status" value="1"/>
</dbReference>
<dbReference type="InterPro" id="IPR036179">
    <property type="entry name" value="Ig-like_dom_sf"/>
</dbReference>
<dbReference type="GO" id="GO:0046872">
    <property type="term" value="F:metal ion binding"/>
    <property type="evidence" value="ECO:0007669"/>
    <property type="project" value="UniProtKB-KW"/>
</dbReference>
<dbReference type="GO" id="GO:0030316">
    <property type="term" value="P:osteoclast differentiation"/>
    <property type="evidence" value="ECO:0007669"/>
    <property type="project" value="TreeGrafter"/>
</dbReference>
<feature type="binding site" evidence="22">
    <location>
        <position position="571"/>
    </location>
    <ligand>
        <name>Mg(2+)</name>
        <dbReference type="ChEBI" id="CHEBI:18420"/>
    </ligand>
</feature>
<dbReference type="Gene3D" id="1.10.510.10">
    <property type="entry name" value="Transferase(Phosphotransferase) domain 1"/>
    <property type="match status" value="1"/>
</dbReference>
<evidence type="ECO:0000256" key="8">
    <source>
        <dbReference type="ARBA" id="ARBA00022741"/>
    </source>
</evidence>
<dbReference type="GO" id="GO:0019955">
    <property type="term" value="F:cytokine binding"/>
    <property type="evidence" value="ECO:0007669"/>
    <property type="project" value="InterPro"/>
</dbReference>
<keyword evidence="4" id="KW-0597">Phosphoprotein</keyword>
<keyword evidence="16 27" id="KW-0675">Receptor</keyword>
<comment type="catalytic activity">
    <reaction evidence="19">
        <text>L-tyrosyl-[protein] + ATP = O-phospho-L-tyrosyl-[protein] + ADP + H(+)</text>
        <dbReference type="Rhea" id="RHEA:10596"/>
        <dbReference type="Rhea" id="RHEA-COMP:10136"/>
        <dbReference type="Rhea" id="RHEA-COMP:20101"/>
        <dbReference type="ChEBI" id="CHEBI:15378"/>
        <dbReference type="ChEBI" id="CHEBI:30616"/>
        <dbReference type="ChEBI" id="CHEBI:46858"/>
        <dbReference type="ChEBI" id="CHEBI:61978"/>
        <dbReference type="ChEBI" id="CHEBI:456216"/>
        <dbReference type="EC" id="2.7.10.1"/>
    </reaction>
</comment>
<dbReference type="InterPro" id="IPR013783">
    <property type="entry name" value="Ig-like_fold"/>
</dbReference>
<dbReference type="InterPro" id="IPR008266">
    <property type="entry name" value="Tyr_kinase_AS"/>
</dbReference>
<dbReference type="PANTHER" id="PTHR24416">
    <property type="entry name" value="TYROSINE-PROTEIN KINASE RECEPTOR"/>
    <property type="match status" value="1"/>
</dbReference>
<dbReference type="GO" id="GO:0043235">
    <property type="term" value="C:receptor complex"/>
    <property type="evidence" value="ECO:0007669"/>
    <property type="project" value="TreeGrafter"/>
</dbReference>
<dbReference type="InterPro" id="IPR000719">
    <property type="entry name" value="Prot_kinase_dom"/>
</dbReference>
<evidence type="ECO:0000256" key="29">
    <source>
        <dbReference type="SAM" id="Phobius"/>
    </source>
</evidence>
<feature type="binding site" evidence="21">
    <location>
        <position position="788"/>
    </location>
    <ligand>
        <name>ATP</name>
        <dbReference type="ChEBI" id="CHEBI:30616"/>
    </ligand>
</feature>
<evidence type="ECO:0000256" key="12">
    <source>
        <dbReference type="ARBA" id="ARBA00022989"/>
    </source>
</evidence>
<dbReference type="GO" id="GO:0001667">
    <property type="term" value="P:ameboidal-type cell migration"/>
    <property type="evidence" value="ECO:0007669"/>
    <property type="project" value="UniProtKB-ARBA"/>
</dbReference>
<feature type="region of interest" description="Disordered" evidence="28">
    <location>
        <begin position="719"/>
        <end position="746"/>
    </location>
</feature>
<dbReference type="PANTHER" id="PTHR24416:SF47">
    <property type="entry name" value="MACROPHAGE COLONY-STIMULATING FACTOR 1 RECEPTOR"/>
    <property type="match status" value="1"/>
</dbReference>
<feature type="disulfide bond" evidence="25">
    <location>
        <begin position="130"/>
        <end position="179"/>
    </location>
</feature>
<evidence type="ECO:0000256" key="2">
    <source>
        <dbReference type="ARBA" id="ARBA00011902"/>
    </source>
</evidence>
<dbReference type="CTD" id="568405"/>
<evidence type="ECO:0000256" key="30">
    <source>
        <dbReference type="SAM" id="SignalP"/>
    </source>
</evidence>
<reference evidence="34" key="1">
    <citation type="submission" date="2025-08" db="UniProtKB">
        <authorList>
            <consortium name="RefSeq"/>
        </authorList>
    </citation>
    <scope>IDENTIFICATION</scope>
</reference>
<evidence type="ECO:0000256" key="21">
    <source>
        <dbReference type="PIRSR" id="PIRSR000615-2"/>
    </source>
</evidence>
<feature type="signal peptide" evidence="30">
    <location>
        <begin position="1"/>
        <end position="17"/>
    </location>
</feature>